<accession>A0ACC1KSW1</accession>
<proteinExistence type="predicted"/>
<protein>
    <submittedName>
        <fullName evidence="1">Uncharacterized protein</fullName>
    </submittedName>
</protein>
<name>A0ACC1KSW1_9FUNG</name>
<evidence type="ECO:0000313" key="1">
    <source>
        <dbReference type="EMBL" id="KAJ2794086.1"/>
    </source>
</evidence>
<reference evidence="1" key="1">
    <citation type="submission" date="2022-07" db="EMBL/GenBank/DDBJ databases">
        <title>Phylogenomic reconstructions and comparative analyses of Kickxellomycotina fungi.</title>
        <authorList>
            <person name="Reynolds N.K."/>
            <person name="Stajich J.E."/>
            <person name="Barry K."/>
            <person name="Grigoriev I.V."/>
            <person name="Crous P."/>
            <person name="Smith M.E."/>
        </authorList>
    </citation>
    <scope>NUCLEOTIDE SEQUENCE</scope>
    <source>
        <strain evidence="1">CBS 102833</strain>
    </source>
</reference>
<comment type="caution">
    <text evidence="1">The sequence shown here is derived from an EMBL/GenBank/DDBJ whole genome shotgun (WGS) entry which is preliminary data.</text>
</comment>
<evidence type="ECO:0000313" key="2">
    <source>
        <dbReference type="Proteomes" id="UP001140096"/>
    </source>
</evidence>
<organism evidence="1 2">
    <name type="scientific">Coemansia furcata</name>
    <dbReference type="NCBI Taxonomy" id="417177"/>
    <lineage>
        <taxon>Eukaryota</taxon>
        <taxon>Fungi</taxon>
        <taxon>Fungi incertae sedis</taxon>
        <taxon>Zoopagomycota</taxon>
        <taxon>Kickxellomycotina</taxon>
        <taxon>Kickxellomycetes</taxon>
        <taxon>Kickxellales</taxon>
        <taxon>Kickxellaceae</taxon>
        <taxon>Coemansia</taxon>
    </lineage>
</organism>
<keyword evidence="2" id="KW-1185">Reference proteome</keyword>
<gene>
    <name evidence="1" type="ORF">H4S07_006858</name>
</gene>
<sequence length="85" mass="9585">MSRDPTSATQLNSYWLMSRAHQQKQQQPHADHLASISSANHQQSPATTLSSLPPMNHNGDMLPGVGRRLEELQLNQYQGMNSWNM</sequence>
<dbReference type="EMBL" id="JANBUP010004421">
    <property type="protein sequence ID" value="KAJ2794086.1"/>
    <property type="molecule type" value="Genomic_DNA"/>
</dbReference>
<dbReference type="Proteomes" id="UP001140096">
    <property type="component" value="Unassembled WGS sequence"/>
</dbReference>